<dbReference type="SUPFAM" id="SSF56037">
    <property type="entry name" value="PheT/TilS domain"/>
    <property type="match status" value="1"/>
</dbReference>
<keyword evidence="6 8" id="KW-0067">ATP-binding</keyword>
<reference evidence="10" key="1">
    <citation type="submission" date="2021-11" db="EMBL/GenBank/DDBJ databases">
        <title>Halomonas sp., isolated from a coastal aquaculture zone in Dongshan Bay.</title>
        <authorList>
            <person name="Lin W."/>
        </authorList>
    </citation>
    <scope>NUCLEOTIDE SEQUENCE</scope>
    <source>
        <strain evidence="10">Yzlin-01</strain>
    </source>
</reference>
<dbReference type="PANTHER" id="PTHR43033">
    <property type="entry name" value="TRNA(ILE)-LYSIDINE SYNTHASE-RELATED"/>
    <property type="match status" value="1"/>
</dbReference>
<evidence type="ECO:0000256" key="8">
    <source>
        <dbReference type="HAMAP-Rule" id="MF_01161"/>
    </source>
</evidence>
<dbReference type="InterPro" id="IPR012094">
    <property type="entry name" value="tRNA_Ile_lys_synt"/>
</dbReference>
<name>A0ABT2EGQ1_9GAMM</name>
<accession>A0ABT2EGQ1</accession>
<dbReference type="Pfam" id="PF11734">
    <property type="entry name" value="TilS_C"/>
    <property type="match status" value="1"/>
</dbReference>
<dbReference type="Pfam" id="PF01171">
    <property type="entry name" value="ATP_bind_3"/>
    <property type="match status" value="1"/>
</dbReference>
<dbReference type="Pfam" id="PF09179">
    <property type="entry name" value="TilS"/>
    <property type="match status" value="1"/>
</dbReference>
<evidence type="ECO:0000256" key="2">
    <source>
        <dbReference type="ARBA" id="ARBA00022490"/>
    </source>
</evidence>
<gene>
    <name evidence="8 10" type="primary">tilS</name>
    <name evidence="10" type="ORF">LLY24_15715</name>
</gene>
<dbReference type="RefSeq" id="WP_259037261.1">
    <property type="nucleotide sequence ID" value="NZ_JAJISC010000008.1"/>
</dbReference>
<comment type="similarity">
    <text evidence="8">Belongs to the tRNA(Ile)-lysidine synthase family.</text>
</comment>
<organism evidence="10 11">
    <name type="scientific">Halomonas dongshanensis</name>
    <dbReference type="NCBI Taxonomy" id="2890835"/>
    <lineage>
        <taxon>Bacteria</taxon>
        <taxon>Pseudomonadati</taxon>
        <taxon>Pseudomonadota</taxon>
        <taxon>Gammaproteobacteria</taxon>
        <taxon>Oceanospirillales</taxon>
        <taxon>Halomonadaceae</taxon>
        <taxon>Halomonas</taxon>
    </lineage>
</organism>
<dbReference type="SMART" id="SM00977">
    <property type="entry name" value="TilS_C"/>
    <property type="match status" value="1"/>
</dbReference>
<keyword evidence="11" id="KW-1185">Reference proteome</keyword>
<keyword evidence="3 8" id="KW-0436">Ligase</keyword>
<protein>
    <recommendedName>
        <fullName evidence="8">tRNA(Ile)-lysidine synthase</fullName>
        <ecNumber evidence="8">6.3.4.19</ecNumber>
    </recommendedName>
    <alternativeName>
        <fullName evidence="8">tRNA(Ile)-2-lysyl-cytidine synthase</fullName>
    </alternativeName>
    <alternativeName>
        <fullName evidence="8">tRNA(Ile)-lysidine synthetase</fullName>
    </alternativeName>
</protein>
<dbReference type="HAMAP" id="MF_01161">
    <property type="entry name" value="tRNA_Ile_lys_synt"/>
    <property type="match status" value="1"/>
</dbReference>
<dbReference type="NCBIfam" id="TIGR02433">
    <property type="entry name" value="lysidine_TilS_C"/>
    <property type="match status" value="1"/>
</dbReference>
<evidence type="ECO:0000256" key="4">
    <source>
        <dbReference type="ARBA" id="ARBA00022694"/>
    </source>
</evidence>
<dbReference type="EMBL" id="JAJISC010000008">
    <property type="protein sequence ID" value="MCS2610763.1"/>
    <property type="molecule type" value="Genomic_DNA"/>
</dbReference>
<dbReference type="Gene3D" id="1.20.59.20">
    <property type="match status" value="1"/>
</dbReference>
<dbReference type="CDD" id="cd01992">
    <property type="entry name" value="TilS_N"/>
    <property type="match status" value="1"/>
</dbReference>
<dbReference type="PANTHER" id="PTHR43033:SF1">
    <property type="entry name" value="TRNA(ILE)-LYSIDINE SYNTHASE-RELATED"/>
    <property type="match status" value="1"/>
</dbReference>
<dbReference type="InterPro" id="IPR015262">
    <property type="entry name" value="tRNA_Ile_lys_synt_subst-bd"/>
</dbReference>
<comment type="catalytic activity">
    <reaction evidence="7 8">
        <text>cytidine(34) in tRNA(Ile2) + L-lysine + ATP = lysidine(34) in tRNA(Ile2) + AMP + diphosphate + H(+)</text>
        <dbReference type="Rhea" id="RHEA:43744"/>
        <dbReference type="Rhea" id="RHEA-COMP:10625"/>
        <dbReference type="Rhea" id="RHEA-COMP:10670"/>
        <dbReference type="ChEBI" id="CHEBI:15378"/>
        <dbReference type="ChEBI" id="CHEBI:30616"/>
        <dbReference type="ChEBI" id="CHEBI:32551"/>
        <dbReference type="ChEBI" id="CHEBI:33019"/>
        <dbReference type="ChEBI" id="CHEBI:82748"/>
        <dbReference type="ChEBI" id="CHEBI:83665"/>
        <dbReference type="ChEBI" id="CHEBI:456215"/>
        <dbReference type="EC" id="6.3.4.19"/>
    </reaction>
</comment>
<keyword evidence="2 8" id="KW-0963">Cytoplasm</keyword>
<feature type="domain" description="Lysidine-tRNA(Ile) synthetase C-terminal" evidence="9">
    <location>
        <begin position="364"/>
        <end position="430"/>
    </location>
</feature>
<dbReference type="SUPFAM" id="SSF82829">
    <property type="entry name" value="MesJ substrate recognition domain-like"/>
    <property type="match status" value="1"/>
</dbReference>
<evidence type="ECO:0000313" key="11">
    <source>
        <dbReference type="Proteomes" id="UP001165542"/>
    </source>
</evidence>
<comment type="function">
    <text evidence="8">Ligates lysine onto the cytidine present at position 34 of the AUA codon-specific tRNA(Ile) that contains the anticodon CAU, in an ATP-dependent manner. Cytidine is converted to lysidine, thus changing the amino acid specificity of the tRNA from methionine to isoleucine.</text>
</comment>
<sequence length="433" mass="47690">MALPPEACLERLLTDALAEIPPGRVVWVALSGGLDSSLLLTLAQRCCLASGRKLRALHVNHGLQGAASAFEAHCRALCERLVVPLSCIEVSVDATQGGVEAAARQARYAAFVAHIPAQDTLWLAQHQDDQAETFLLNALRGSGPRGLGAMPRVRHHAGIWLVRPWLSQSRQALEEAARALKVPWCDDPTNADIAFDRNRLRHRVLPLLRERWPQAGAQLAESARQAGEADALLSAYLMADLDALLTPRNTLPLAALALSERERPRLRALLRVWCQRQGLPAPPRRRLESLLDQLDARLDAQVQVAWEGAEMRCWRGELYLLQEREVVSDGQVEWSGRAPLATPWGTLTSSLVNDEAVRAEAPFLRVTPRQGGEVIDLAGRGRRDLKRLLQESALPPWERARVLTLWAGATCVAACHPQSGATWCASGWRWVVS</sequence>
<dbReference type="GO" id="GO:0032267">
    <property type="term" value="F:tRNA(Ile)-lysidine synthase activity"/>
    <property type="evidence" value="ECO:0007669"/>
    <property type="project" value="UniProtKB-EC"/>
</dbReference>
<keyword evidence="4 8" id="KW-0819">tRNA processing</keyword>
<evidence type="ECO:0000256" key="7">
    <source>
        <dbReference type="ARBA" id="ARBA00048539"/>
    </source>
</evidence>
<dbReference type="Gene3D" id="3.40.50.620">
    <property type="entry name" value="HUPs"/>
    <property type="match status" value="1"/>
</dbReference>
<dbReference type="InterPro" id="IPR011063">
    <property type="entry name" value="TilS/TtcA_N"/>
</dbReference>
<evidence type="ECO:0000256" key="3">
    <source>
        <dbReference type="ARBA" id="ARBA00022598"/>
    </source>
</evidence>
<evidence type="ECO:0000259" key="9">
    <source>
        <dbReference type="SMART" id="SM00977"/>
    </source>
</evidence>
<dbReference type="Proteomes" id="UP001165542">
    <property type="component" value="Unassembled WGS sequence"/>
</dbReference>
<feature type="binding site" evidence="8">
    <location>
        <begin position="31"/>
        <end position="36"/>
    </location>
    <ligand>
        <name>ATP</name>
        <dbReference type="ChEBI" id="CHEBI:30616"/>
    </ligand>
</feature>
<evidence type="ECO:0000256" key="6">
    <source>
        <dbReference type="ARBA" id="ARBA00022840"/>
    </source>
</evidence>
<comment type="caution">
    <text evidence="10">The sequence shown here is derived from an EMBL/GenBank/DDBJ whole genome shotgun (WGS) entry which is preliminary data.</text>
</comment>
<comment type="subcellular location">
    <subcellularLocation>
        <location evidence="1 8">Cytoplasm</location>
    </subcellularLocation>
</comment>
<dbReference type="InterPro" id="IPR012796">
    <property type="entry name" value="Lysidine-tRNA-synth_C"/>
</dbReference>
<evidence type="ECO:0000256" key="1">
    <source>
        <dbReference type="ARBA" id="ARBA00004496"/>
    </source>
</evidence>
<keyword evidence="5 8" id="KW-0547">Nucleotide-binding</keyword>
<proteinExistence type="inferred from homology"/>
<dbReference type="InterPro" id="IPR012795">
    <property type="entry name" value="tRNA_Ile_lys_synt_N"/>
</dbReference>
<dbReference type="SUPFAM" id="SSF52402">
    <property type="entry name" value="Adenine nucleotide alpha hydrolases-like"/>
    <property type="match status" value="1"/>
</dbReference>
<comment type="domain">
    <text evidence="8">The N-terminal region contains the highly conserved SGGXDS motif, predicted to be a P-loop motif involved in ATP binding.</text>
</comment>
<dbReference type="InterPro" id="IPR014729">
    <property type="entry name" value="Rossmann-like_a/b/a_fold"/>
</dbReference>
<dbReference type="NCBIfam" id="TIGR02432">
    <property type="entry name" value="lysidine_TilS_N"/>
    <property type="match status" value="1"/>
</dbReference>
<evidence type="ECO:0000313" key="10">
    <source>
        <dbReference type="EMBL" id="MCS2610763.1"/>
    </source>
</evidence>
<dbReference type="EC" id="6.3.4.19" evidence="8"/>
<evidence type="ECO:0000256" key="5">
    <source>
        <dbReference type="ARBA" id="ARBA00022741"/>
    </source>
</evidence>